<proteinExistence type="predicted"/>
<reference evidence="2" key="1">
    <citation type="submission" date="2020-07" db="EMBL/GenBank/DDBJ databases">
        <authorList>
            <person name="Camacho E."/>
        </authorList>
    </citation>
    <scope>NUCLEOTIDE SEQUENCE</scope>
    <source>
        <strain evidence="2">MPO218</strain>
    </source>
</reference>
<organism evidence="2 3">
    <name type="scientific">Rhizorhabdus wittichii</name>
    <dbReference type="NCBI Taxonomy" id="160791"/>
    <lineage>
        <taxon>Bacteria</taxon>
        <taxon>Pseudomonadati</taxon>
        <taxon>Pseudomonadota</taxon>
        <taxon>Alphaproteobacteria</taxon>
        <taxon>Sphingomonadales</taxon>
        <taxon>Sphingomonadaceae</taxon>
        <taxon>Rhizorhabdus</taxon>
    </lineage>
</organism>
<reference evidence="2" key="2">
    <citation type="submission" date="2021-04" db="EMBL/GenBank/DDBJ databases">
        <title>Isolation and genomic analysis of the ibuprofen-degrading bacterium Sphingomonas strain MPO218.</title>
        <authorList>
            <person name="Aulestia M."/>
            <person name="Flores A."/>
            <person name="Mangas E.L."/>
            <person name="Perez-Pulido A.J."/>
            <person name="Santero E."/>
            <person name="Camacho E.M."/>
        </authorList>
    </citation>
    <scope>NUCLEOTIDE SEQUENCE</scope>
    <source>
        <strain evidence="2">MPO218</strain>
    </source>
</reference>
<accession>A0A975D5B7</accession>
<evidence type="ECO:0000256" key="1">
    <source>
        <dbReference type="SAM" id="SignalP"/>
    </source>
</evidence>
<name>A0A975D5B7_9SPHN</name>
<dbReference type="Proteomes" id="UP000664914">
    <property type="component" value="Chromosome"/>
</dbReference>
<dbReference type="InterPro" id="IPR014094">
    <property type="entry name" value="LpoB"/>
</dbReference>
<dbReference type="Pfam" id="PF13036">
    <property type="entry name" value="LpoB"/>
    <property type="match status" value="1"/>
</dbReference>
<sequence length="213" mass="23199">MLKLRPVAKAAFLGVGLAVVAAGPALAKKDRSHQAVDLDPDQRGVVSGVGIEGQDLGRMADQMVRDLMANPEISNRATPPRIILDSSDLRNQSSQRIDKDIITDELRGKLMGAARGKMRFVSREFIAAVEQERALKRDGVVDSGTTGLTRATAGADYKLVGKITSLDSRNNDTGMQERLTVISLEMLDLEYGTLVWNGTYKIRRAGADDVVYR</sequence>
<feature type="chain" id="PRO_5037892081" evidence="1">
    <location>
        <begin position="28"/>
        <end position="213"/>
    </location>
</feature>
<dbReference type="Gene3D" id="3.40.50.10610">
    <property type="entry name" value="ABC-type transport auxiliary lipoprotein component"/>
    <property type="match status" value="1"/>
</dbReference>
<keyword evidence="1" id="KW-0732">Signal</keyword>
<evidence type="ECO:0000313" key="3">
    <source>
        <dbReference type="Proteomes" id="UP000664914"/>
    </source>
</evidence>
<evidence type="ECO:0000313" key="2">
    <source>
        <dbReference type="EMBL" id="QTH21955.1"/>
    </source>
</evidence>
<feature type="signal peptide" evidence="1">
    <location>
        <begin position="1"/>
        <end position="27"/>
    </location>
</feature>
<protein>
    <submittedName>
        <fullName evidence="2">Penicillin-binding protein activator LpoB</fullName>
    </submittedName>
</protein>
<gene>
    <name evidence="2" type="ORF">HRJ34_27320</name>
</gene>
<dbReference type="EMBL" id="CP059319">
    <property type="protein sequence ID" value="QTH21955.1"/>
    <property type="molecule type" value="Genomic_DNA"/>
</dbReference>
<dbReference type="AlphaFoldDB" id="A0A975D5B7"/>